<dbReference type="FunFam" id="3.40.50.200:FF:000006">
    <property type="entry name" value="Subtilisin-like protease SBT1.5"/>
    <property type="match status" value="1"/>
</dbReference>
<dbReference type="FunFam" id="2.60.40.2310:FF:000001">
    <property type="entry name" value="Subtilisin-like protease SBT1.5"/>
    <property type="match status" value="1"/>
</dbReference>
<evidence type="ECO:0000256" key="5">
    <source>
        <dbReference type="ARBA" id="ARBA00022825"/>
    </source>
</evidence>
<evidence type="ECO:0000256" key="1">
    <source>
        <dbReference type="ARBA" id="ARBA00011073"/>
    </source>
</evidence>
<dbReference type="EMBL" id="JBANAX010000277">
    <property type="protein sequence ID" value="KAL1216027.1"/>
    <property type="molecule type" value="Genomic_DNA"/>
</dbReference>
<evidence type="ECO:0000256" key="6">
    <source>
        <dbReference type="ARBA" id="ARBA00023180"/>
    </source>
</evidence>
<keyword evidence="4 8" id="KW-0378">Hydrolase</keyword>
<evidence type="ECO:0000256" key="2">
    <source>
        <dbReference type="ARBA" id="ARBA00022670"/>
    </source>
</evidence>
<evidence type="ECO:0000313" key="13">
    <source>
        <dbReference type="EMBL" id="KAL1216027.1"/>
    </source>
</evidence>
<dbReference type="Gene3D" id="3.30.70.80">
    <property type="entry name" value="Peptidase S8 propeptide/proteinase inhibitor I9"/>
    <property type="match status" value="1"/>
</dbReference>
<evidence type="ECO:0000259" key="10">
    <source>
        <dbReference type="Pfam" id="PF00082"/>
    </source>
</evidence>
<feature type="domain" description="Inhibitor I9" evidence="11">
    <location>
        <begin position="36"/>
        <end position="115"/>
    </location>
</feature>
<dbReference type="PRINTS" id="PR00723">
    <property type="entry name" value="SUBTILISIN"/>
</dbReference>
<feature type="transmembrane region" description="Helical" evidence="9">
    <location>
        <begin position="7"/>
        <end position="26"/>
    </location>
</feature>
<dbReference type="Gene3D" id="3.40.50.200">
    <property type="entry name" value="Peptidase S8/S53 domain"/>
    <property type="match status" value="1"/>
</dbReference>
<keyword evidence="3" id="KW-0732">Signal</keyword>
<dbReference type="PROSITE" id="PS51892">
    <property type="entry name" value="SUBTILASE"/>
    <property type="match status" value="1"/>
</dbReference>
<dbReference type="InterPro" id="IPR023828">
    <property type="entry name" value="Peptidase_S8_Ser-AS"/>
</dbReference>
<keyword evidence="9" id="KW-1133">Transmembrane helix</keyword>
<dbReference type="SUPFAM" id="SSF52743">
    <property type="entry name" value="Subtilisin-like"/>
    <property type="match status" value="1"/>
</dbReference>
<dbReference type="InterPro" id="IPR045051">
    <property type="entry name" value="SBT"/>
</dbReference>
<evidence type="ECO:0000256" key="3">
    <source>
        <dbReference type="ARBA" id="ARBA00022729"/>
    </source>
</evidence>
<dbReference type="InterPro" id="IPR036852">
    <property type="entry name" value="Peptidase_S8/S53_dom_sf"/>
</dbReference>
<evidence type="ECO:0000256" key="4">
    <source>
        <dbReference type="ARBA" id="ARBA00022801"/>
    </source>
</evidence>
<dbReference type="Pfam" id="PF17766">
    <property type="entry name" value="fn3_6"/>
    <property type="match status" value="1"/>
</dbReference>
<dbReference type="GO" id="GO:0006508">
    <property type="term" value="P:proteolysis"/>
    <property type="evidence" value="ECO:0007669"/>
    <property type="project" value="UniProtKB-KW"/>
</dbReference>
<keyword evidence="9" id="KW-0812">Transmembrane</keyword>
<dbReference type="InterPro" id="IPR037045">
    <property type="entry name" value="S8pro/Inhibitor_I9_sf"/>
</dbReference>
<dbReference type="Gene3D" id="3.50.30.30">
    <property type="match status" value="1"/>
</dbReference>
<evidence type="ECO:0000259" key="11">
    <source>
        <dbReference type="Pfam" id="PF05922"/>
    </source>
</evidence>
<evidence type="ECO:0000256" key="9">
    <source>
        <dbReference type="SAM" id="Phobius"/>
    </source>
</evidence>
<dbReference type="InterPro" id="IPR022398">
    <property type="entry name" value="Peptidase_S8_His-AS"/>
</dbReference>
<organism evidence="13 14">
    <name type="scientific">Cardamine amara subsp. amara</name>
    <dbReference type="NCBI Taxonomy" id="228776"/>
    <lineage>
        <taxon>Eukaryota</taxon>
        <taxon>Viridiplantae</taxon>
        <taxon>Streptophyta</taxon>
        <taxon>Embryophyta</taxon>
        <taxon>Tracheophyta</taxon>
        <taxon>Spermatophyta</taxon>
        <taxon>Magnoliopsida</taxon>
        <taxon>eudicotyledons</taxon>
        <taxon>Gunneridae</taxon>
        <taxon>Pentapetalae</taxon>
        <taxon>rosids</taxon>
        <taxon>malvids</taxon>
        <taxon>Brassicales</taxon>
        <taxon>Brassicaceae</taxon>
        <taxon>Cardamineae</taxon>
        <taxon>Cardamine</taxon>
    </lineage>
</organism>
<protein>
    <submittedName>
        <fullName evidence="13">Subtilisin-like protease SBT3.11</fullName>
    </submittedName>
</protein>
<dbReference type="PANTHER" id="PTHR10795">
    <property type="entry name" value="PROPROTEIN CONVERTASE SUBTILISIN/KEXIN"/>
    <property type="match status" value="1"/>
</dbReference>
<feature type="active site" description="Charge relay system" evidence="7 8">
    <location>
        <position position="225"/>
    </location>
</feature>
<feature type="domain" description="Subtilisin-like protease fibronectin type-III" evidence="12">
    <location>
        <begin position="656"/>
        <end position="751"/>
    </location>
</feature>
<evidence type="ECO:0000259" key="12">
    <source>
        <dbReference type="Pfam" id="PF17766"/>
    </source>
</evidence>
<dbReference type="InterPro" id="IPR015500">
    <property type="entry name" value="Peptidase_S8_subtilisin-rel"/>
</dbReference>
<evidence type="ECO:0000313" key="14">
    <source>
        <dbReference type="Proteomes" id="UP001558713"/>
    </source>
</evidence>
<accession>A0ABD1BAR4</accession>
<dbReference type="CDD" id="cd02120">
    <property type="entry name" value="PA_subtilisin_like"/>
    <property type="match status" value="1"/>
</dbReference>
<dbReference type="AlphaFoldDB" id="A0ABD1BAR4"/>
<dbReference type="Pfam" id="PF05922">
    <property type="entry name" value="Inhibitor_I9"/>
    <property type="match status" value="1"/>
</dbReference>
<proteinExistence type="inferred from homology"/>
<dbReference type="Proteomes" id="UP001558713">
    <property type="component" value="Unassembled WGS sequence"/>
</dbReference>
<evidence type="ECO:0000256" key="8">
    <source>
        <dbReference type="PROSITE-ProRule" id="PRU01240"/>
    </source>
</evidence>
<keyword evidence="5 8" id="KW-0720">Serine protease</keyword>
<dbReference type="CDD" id="cd04852">
    <property type="entry name" value="Peptidases_S8_3"/>
    <property type="match status" value="1"/>
</dbReference>
<feature type="domain" description="Peptidase S8/S53" evidence="10">
    <location>
        <begin position="140"/>
        <end position="575"/>
    </location>
</feature>
<dbReference type="InterPro" id="IPR000209">
    <property type="entry name" value="Peptidase_S8/S53_dom"/>
</dbReference>
<keyword evidence="9" id="KW-0472">Membrane</keyword>
<dbReference type="Pfam" id="PF00082">
    <property type="entry name" value="Peptidase_S8"/>
    <property type="match status" value="1"/>
</dbReference>
<name>A0ABD1BAR4_CARAN</name>
<keyword evidence="6" id="KW-0325">Glycoprotein</keyword>
<keyword evidence="2 8" id="KW-0645">Protease</keyword>
<dbReference type="InterPro" id="IPR034197">
    <property type="entry name" value="Peptidases_S8_3"/>
</dbReference>
<evidence type="ECO:0000256" key="7">
    <source>
        <dbReference type="PIRSR" id="PIRSR615500-1"/>
    </source>
</evidence>
<feature type="active site" description="Charge relay system" evidence="7 8">
    <location>
        <position position="149"/>
    </location>
</feature>
<dbReference type="Gene3D" id="2.60.40.2310">
    <property type="match status" value="1"/>
</dbReference>
<dbReference type="GO" id="GO:0004252">
    <property type="term" value="F:serine-type endopeptidase activity"/>
    <property type="evidence" value="ECO:0007669"/>
    <property type="project" value="UniProtKB-UniRule"/>
</dbReference>
<dbReference type="PROSITE" id="PS00137">
    <property type="entry name" value="SUBTILASE_HIS"/>
    <property type="match status" value="1"/>
</dbReference>
<sequence>MSSQVSWWFFWVMSIVVILNVELNIVEGGAYEETNVHIVYLGEREHNDPELVTASHLRMLESLLGSKKEASESIVHSYRHGFSGFAAHLTDDQAEKISEHSDVVQVTPNSYYELQTTRTFDYLGLSLSTPKGLLHDAKMGEDVIIGVLDSGVWPESQSFNDKGLGPIPKRWKGKCVDGEKFDSKIHCNKKLIGARYYMESLFQRNKTDSRISDREYLSARESLPHGTHVASTVGGSFVSNVSNNEFGVGTVRGGAPGARIAVYKVCWQRIDGSCASADIIKAMDDAIADGVDLITMSIGRPNPVLTEIDDYNQISYGAFHAVANGIPVLSAGGNYGPGAYTVQNIAPWIITVAATSLDRWFPTPLTLGNNVTLMARTPYKGRQIQANLVYVSRANQITSALKGKVILVFQSGDQESEGDLMNDILTAQAKGVIFASKRSDAIEVSIGIPLLYVDYEHGSAMLKYIGSTRSPTIKISSAITLTGPIVATKVADFSGRGPNSISPYVLKPDIAAPGMGIVAASTPEKSGAWEGFIAETGTSMSTPVVAGVVALLRAVHPDWSPAALKSALITTASTTDPYGEPIFSEGMSRKLADPFDFGGGLVNPNKAADPGLVYDACVEDYRNFLCASNYDEIHITRISRRKTLYRCPSPRPSMLDLNLPSITIPFLKEDVTVTRTVTNVGPVDSVYKLIVEPPLSVKISVTPNTLVFNANVKKLSFKVTASTTHKANSIYYFGRLTWTDDSHNVTIPLSVRTQMLMYFDF</sequence>
<keyword evidence="14" id="KW-1185">Reference proteome</keyword>
<comment type="similarity">
    <text evidence="1 8">Belongs to the peptidase S8 family.</text>
</comment>
<dbReference type="InterPro" id="IPR041469">
    <property type="entry name" value="Subtilisin-like_FN3"/>
</dbReference>
<dbReference type="InterPro" id="IPR010259">
    <property type="entry name" value="S8pro/Inhibitor_I9"/>
</dbReference>
<reference evidence="13 14" key="1">
    <citation type="submission" date="2024-04" db="EMBL/GenBank/DDBJ databases">
        <title>Genome assembly C_amara_ONT_v2.</title>
        <authorList>
            <person name="Yant L."/>
            <person name="Moore C."/>
            <person name="Slenker M."/>
        </authorList>
    </citation>
    <scope>NUCLEOTIDE SEQUENCE [LARGE SCALE GENOMIC DNA]</scope>
    <source>
        <tissue evidence="13">Leaf</tissue>
    </source>
</reference>
<dbReference type="FunFam" id="3.30.70.80:FF:000002">
    <property type="entry name" value="Subtilisin-like protease SBT5.3"/>
    <property type="match status" value="1"/>
</dbReference>
<gene>
    <name evidence="13" type="ORF">V5N11_011348</name>
</gene>
<comment type="caution">
    <text evidence="13">The sequence shown here is derived from an EMBL/GenBank/DDBJ whole genome shotgun (WGS) entry which is preliminary data.</text>
</comment>
<dbReference type="PROSITE" id="PS00138">
    <property type="entry name" value="SUBTILASE_SER"/>
    <property type="match status" value="1"/>
</dbReference>
<feature type="active site" description="Charge relay system" evidence="7 8">
    <location>
        <position position="539"/>
    </location>
</feature>